<feature type="coiled-coil region" evidence="1">
    <location>
        <begin position="56"/>
        <end position="97"/>
    </location>
</feature>
<dbReference type="PANTHER" id="PTHR40027">
    <property type="entry name" value="CELL DIVISION PROTEIN DIVIC"/>
    <property type="match status" value="1"/>
</dbReference>
<reference evidence="3 4" key="1">
    <citation type="journal article" date="2012" name="J. Bacteriol.">
        <title>Genome of Bacillus macauensis ZFHKF-1, a Long-Chain-Forming Bacterium.</title>
        <authorList>
            <person name="Cai L."/>
            <person name="Zhang T."/>
        </authorList>
    </citation>
    <scope>NUCLEOTIDE SEQUENCE [LARGE SCALE GENOMIC DNA]</scope>
    <source>
        <strain evidence="3 4">ZFHKF-1</strain>
    </source>
</reference>
<keyword evidence="4" id="KW-1185">Reference proteome</keyword>
<keyword evidence="2" id="KW-0812">Transmembrane</keyword>
<dbReference type="STRING" id="1196324.A374_16663"/>
<gene>
    <name evidence="3" type="ORF">A374_16663</name>
</gene>
<protein>
    <submittedName>
        <fullName evidence="3">Cell-division initiation protein</fullName>
    </submittedName>
</protein>
<proteinExistence type="predicted"/>
<dbReference type="PATRIC" id="fig|1196324.3.peg.3407"/>
<evidence type="ECO:0000256" key="2">
    <source>
        <dbReference type="SAM" id="Phobius"/>
    </source>
</evidence>
<name>I8AFM9_9BACL</name>
<dbReference type="EMBL" id="AKKV01000038">
    <property type="protein sequence ID" value="EIT84174.1"/>
    <property type="molecule type" value="Genomic_DNA"/>
</dbReference>
<dbReference type="RefSeq" id="WP_007203405.1">
    <property type="nucleotide sequence ID" value="NZ_AKKV01000038.1"/>
</dbReference>
<dbReference type="PANTHER" id="PTHR40027:SF1">
    <property type="entry name" value="CELL DIVISION PROTEIN DIVIC"/>
    <property type="match status" value="1"/>
</dbReference>
<keyword evidence="2" id="KW-0472">Membrane</keyword>
<dbReference type="AlphaFoldDB" id="I8AFM9"/>
<sequence length="126" mass="14945">MVQYEQKKIAELDTGYVKEHHLQQQLKDKRRRGLFRRLAVFFVIFACLCGLLISHLHSQQTAIDQKEREELQLKKKVATLKKQQSQLKQDVHNLNNIDYIKDLARKKFFMTSKDETVFIDENSSSH</sequence>
<organism evidence="3 4">
    <name type="scientific">Fictibacillus macauensis ZFHKF-1</name>
    <dbReference type="NCBI Taxonomy" id="1196324"/>
    <lineage>
        <taxon>Bacteria</taxon>
        <taxon>Bacillati</taxon>
        <taxon>Bacillota</taxon>
        <taxon>Bacilli</taxon>
        <taxon>Bacillales</taxon>
        <taxon>Fictibacillaceae</taxon>
        <taxon>Fictibacillus</taxon>
    </lineage>
</organism>
<dbReference type="Proteomes" id="UP000004080">
    <property type="component" value="Unassembled WGS sequence"/>
</dbReference>
<dbReference type="InterPro" id="IPR039076">
    <property type="entry name" value="DivIC"/>
</dbReference>
<evidence type="ECO:0000313" key="3">
    <source>
        <dbReference type="EMBL" id="EIT84174.1"/>
    </source>
</evidence>
<evidence type="ECO:0000256" key="1">
    <source>
        <dbReference type="SAM" id="Coils"/>
    </source>
</evidence>
<dbReference type="eggNOG" id="COG2919">
    <property type="taxonomic scope" value="Bacteria"/>
</dbReference>
<keyword evidence="2" id="KW-1133">Transmembrane helix</keyword>
<dbReference type="GO" id="GO:0051301">
    <property type="term" value="P:cell division"/>
    <property type="evidence" value="ECO:0007669"/>
    <property type="project" value="InterPro"/>
</dbReference>
<comment type="caution">
    <text evidence="3">The sequence shown here is derived from an EMBL/GenBank/DDBJ whole genome shotgun (WGS) entry which is preliminary data.</text>
</comment>
<dbReference type="InterPro" id="IPR007060">
    <property type="entry name" value="FtsL/DivIC"/>
</dbReference>
<feature type="transmembrane region" description="Helical" evidence="2">
    <location>
        <begin position="34"/>
        <end position="56"/>
    </location>
</feature>
<dbReference type="Pfam" id="PF04977">
    <property type="entry name" value="DivIC"/>
    <property type="match status" value="1"/>
</dbReference>
<keyword evidence="1" id="KW-0175">Coiled coil</keyword>
<accession>I8AFM9</accession>
<evidence type="ECO:0000313" key="4">
    <source>
        <dbReference type="Proteomes" id="UP000004080"/>
    </source>
</evidence>